<dbReference type="EMBL" id="JACIEE010000013">
    <property type="protein sequence ID" value="MBB3979749.1"/>
    <property type="molecule type" value="Genomic_DNA"/>
</dbReference>
<reference evidence="2 3" key="1">
    <citation type="submission" date="2020-08" db="EMBL/GenBank/DDBJ databases">
        <title>Genomic Encyclopedia of Type Strains, Phase IV (KMG-IV): sequencing the most valuable type-strain genomes for metagenomic binning, comparative biology and taxonomic classification.</title>
        <authorList>
            <person name="Goeker M."/>
        </authorList>
    </citation>
    <scope>NUCLEOTIDE SEQUENCE [LARGE SCALE GENOMIC DNA]</scope>
    <source>
        <strain evidence="2 3">DSM 100211</strain>
    </source>
</reference>
<name>A0A7W6DC13_9HYPH</name>
<feature type="region of interest" description="Disordered" evidence="1">
    <location>
        <begin position="27"/>
        <end position="65"/>
    </location>
</feature>
<protein>
    <submittedName>
        <fullName evidence="2">Uncharacterized protein</fullName>
    </submittedName>
</protein>
<gene>
    <name evidence="2" type="ORF">GGQ64_004994</name>
</gene>
<comment type="caution">
    <text evidence="2">The sequence shown here is derived from an EMBL/GenBank/DDBJ whole genome shotgun (WGS) entry which is preliminary data.</text>
</comment>
<dbReference type="AlphaFoldDB" id="A0A7W6DC13"/>
<sequence length="65" mass="7098">MYGQELDYIHGPENVDNRGEKIARAEHAQCSARSRGSDRTTARDTMGTVPGVPSQNAKSRRGGRP</sequence>
<organism evidence="2 3">
    <name type="scientific">Mycoplana azooxidifex</name>
    <dbReference type="NCBI Taxonomy" id="1636188"/>
    <lineage>
        <taxon>Bacteria</taxon>
        <taxon>Pseudomonadati</taxon>
        <taxon>Pseudomonadota</taxon>
        <taxon>Alphaproteobacteria</taxon>
        <taxon>Hyphomicrobiales</taxon>
        <taxon>Rhizobiaceae</taxon>
        <taxon>Mycoplana</taxon>
    </lineage>
</organism>
<keyword evidence="3" id="KW-1185">Reference proteome</keyword>
<dbReference type="Proteomes" id="UP000574761">
    <property type="component" value="Unassembled WGS sequence"/>
</dbReference>
<proteinExistence type="predicted"/>
<evidence type="ECO:0000313" key="2">
    <source>
        <dbReference type="EMBL" id="MBB3979749.1"/>
    </source>
</evidence>
<evidence type="ECO:0000313" key="3">
    <source>
        <dbReference type="Proteomes" id="UP000574761"/>
    </source>
</evidence>
<evidence type="ECO:0000256" key="1">
    <source>
        <dbReference type="SAM" id="MobiDB-lite"/>
    </source>
</evidence>
<accession>A0A7W6DC13</accession>